<name>A0A1G2MUB0_9BACT</name>
<dbReference type="Proteomes" id="UP000177943">
    <property type="component" value="Unassembled WGS sequence"/>
</dbReference>
<dbReference type="SUPFAM" id="SSF53955">
    <property type="entry name" value="Lysozyme-like"/>
    <property type="match status" value="1"/>
</dbReference>
<dbReference type="Gene3D" id="1.10.530.10">
    <property type="match status" value="1"/>
</dbReference>
<organism evidence="1 2">
    <name type="scientific">Candidatus Taylorbacteria bacterium RIFCSPHIGHO2_02_FULL_45_35</name>
    <dbReference type="NCBI Taxonomy" id="1802311"/>
    <lineage>
        <taxon>Bacteria</taxon>
        <taxon>Candidatus Tayloriibacteriota</taxon>
    </lineage>
</organism>
<comment type="caution">
    <text evidence="1">The sequence shown here is derived from an EMBL/GenBank/DDBJ whole genome shotgun (WGS) entry which is preliminary data.</text>
</comment>
<reference evidence="1 2" key="1">
    <citation type="journal article" date="2016" name="Nat. Commun.">
        <title>Thousands of microbial genomes shed light on interconnected biogeochemical processes in an aquifer system.</title>
        <authorList>
            <person name="Anantharaman K."/>
            <person name="Brown C.T."/>
            <person name="Hug L.A."/>
            <person name="Sharon I."/>
            <person name="Castelle C.J."/>
            <person name="Probst A.J."/>
            <person name="Thomas B.C."/>
            <person name="Singh A."/>
            <person name="Wilkins M.J."/>
            <person name="Karaoz U."/>
            <person name="Brodie E.L."/>
            <person name="Williams K.H."/>
            <person name="Hubbard S.S."/>
            <person name="Banfield J.F."/>
        </authorList>
    </citation>
    <scope>NUCLEOTIDE SEQUENCE [LARGE SCALE GENOMIC DNA]</scope>
</reference>
<evidence type="ECO:0008006" key="3">
    <source>
        <dbReference type="Google" id="ProtNLM"/>
    </source>
</evidence>
<proteinExistence type="predicted"/>
<accession>A0A1G2MUB0</accession>
<dbReference type="EMBL" id="MHRP01000013">
    <property type="protein sequence ID" value="OHA27415.1"/>
    <property type="molecule type" value="Genomic_DNA"/>
</dbReference>
<evidence type="ECO:0000313" key="2">
    <source>
        <dbReference type="Proteomes" id="UP000177943"/>
    </source>
</evidence>
<evidence type="ECO:0000313" key="1">
    <source>
        <dbReference type="EMBL" id="OHA27415.1"/>
    </source>
</evidence>
<dbReference type="AlphaFoldDB" id="A0A1G2MUB0"/>
<sequence length="143" mass="16395">MHKLILVAVVYKIQLLIILAADPGRDIRQLIPALIQVESSGRDFVIGDRSLGEKAYGPLQIRKPVVDDVNRAYGTNYRPEEMLGNRKLSIEVCEKYLRLYATPKRLGMEATPEHLARIWNGGPNGWKRNVTLPYWQKVKRLML</sequence>
<protein>
    <recommendedName>
        <fullName evidence="3">Transglycosylase SLT domain-containing protein</fullName>
    </recommendedName>
</protein>
<gene>
    <name evidence="1" type="ORF">A3D56_03945</name>
</gene>
<dbReference type="InterPro" id="IPR023346">
    <property type="entry name" value="Lysozyme-like_dom_sf"/>
</dbReference>